<dbReference type="GO" id="GO:0045892">
    <property type="term" value="P:negative regulation of DNA-templated transcription"/>
    <property type="evidence" value="ECO:0007669"/>
    <property type="project" value="TreeGrafter"/>
</dbReference>
<keyword evidence="2" id="KW-0614">Plasmid</keyword>
<dbReference type="InterPro" id="IPR028978">
    <property type="entry name" value="Chorismate_lyase_/UTRA_dom_sf"/>
</dbReference>
<organism evidence="2">
    <name type="scientific">Streptomyces sp. F11</name>
    <dbReference type="NCBI Taxonomy" id="319318"/>
    <lineage>
        <taxon>Bacteria</taxon>
        <taxon>Bacillati</taxon>
        <taxon>Actinomycetota</taxon>
        <taxon>Actinomycetes</taxon>
        <taxon>Kitasatosporales</taxon>
        <taxon>Streptomycetaceae</taxon>
        <taxon>Streptomyces</taxon>
    </lineage>
</organism>
<dbReference type="Pfam" id="PF07702">
    <property type="entry name" value="UTRA"/>
    <property type="match status" value="1"/>
</dbReference>
<dbReference type="EMBL" id="KF652072">
    <property type="protein sequence ID" value="AHC28145.1"/>
    <property type="molecule type" value="Genomic_DNA"/>
</dbReference>
<feature type="domain" description="UbiC transcription regulator-associated" evidence="1">
    <location>
        <begin position="38"/>
        <end position="180"/>
    </location>
</feature>
<reference evidence="2" key="1">
    <citation type="submission" date="2013-09" db="EMBL/GenBank/DDBJ databases">
        <title>Complete nucleotide sequence of Streptomyces linear plasmid pFP12.</title>
        <authorList>
            <person name="Chen Z."/>
            <person name="Fang P."/>
            <person name="Qin Z."/>
        </authorList>
    </citation>
    <scope>NUCLEOTIDE SEQUENCE</scope>
    <source>
        <strain evidence="2">F11</strain>
        <plasmid evidence="2">pFP12</plasmid>
    </source>
</reference>
<dbReference type="SMART" id="SM00866">
    <property type="entry name" value="UTRA"/>
    <property type="match status" value="1"/>
</dbReference>
<evidence type="ECO:0000259" key="1">
    <source>
        <dbReference type="SMART" id="SM00866"/>
    </source>
</evidence>
<dbReference type="GO" id="GO:0003677">
    <property type="term" value="F:DNA binding"/>
    <property type="evidence" value="ECO:0007669"/>
    <property type="project" value="InterPro"/>
</dbReference>
<dbReference type="AlphaFoldDB" id="V9QGB0"/>
<geneLocation type="plasmid" evidence="2">
    <name>pFP12</name>
</geneLocation>
<dbReference type="InterPro" id="IPR050679">
    <property type="entry name" value="Bact_HTH_transcr_reg"/>
</dbReference>
<dbReference type="PANTHER" id="PTHR44846">
    <property type="entry name" value="MANNOSYL-D-GLYCERATE TRANSPORT/METABOLISM SYSTEM REPRESSOR MNGR-RELATED"/>
    <property type="match status" value="1"/>
</dbReference>
<accession>V9QGB0</accession>
<dbReference type="SUPFAM" id="SSF64288">
    <property type="entry name" value="Chorismate lyase-like"/>
    <property type="match status" value="1"/>
</dbReference>
<dbReference type="InterPro" id="IPR011663">
    <property type="entry name" value="UTRA"/>
</dbReference>
<name>V9QGB0_9ACTN</name>
<dbReference type="PANTHER" id="PTHR44846:SF17">
    <property type="entry name" value="GNTR-FAMILY TRANSCRIPTIONAL REGULATOR"/>
    <property type="match status" value="1"/>
</dbReference>
<sequence>MPSNTIGADGTITRDARSRYVQRAEGGAHGAFEAETKRAGGSPRAEVEVQRGTAPADVADLLGVSPDAEVVIRQRRMYDGDRLVQLADTYIPAFVAEAAPAVAQLDTGAGGIISRMADAGLAQTDVVEDVTQVPATAAQAEALGVDSGELLLTITHTGRTEDGRTVEVTRHVLSRGWTLRYGVPLD</sequence>
<gene>
    <name evidence="2" type="ORF">pFP12.2c</name>
</gene>
<dbReference type="Gene3D" id="3.40.1410.10">
    <property type="entry name" value="Chorismate lyase-like"/>
    <property type="match status" value="1"/>
</dbReference>
<dbReference type="RefSeq" id="WP_024067066.1">
    <property type="nucleotide sequence ID" value="NC_023068.1"/>
</dbReference>
<evidence type="ECO:0000313" key="2">
    <source>
        <dbReference type="EMBL" id="AHC28145.1"/>
    </source>
</evidence>
<proteinExistence type="predicted"/>
<protein>
    <submittedName>
        <fullName evidence="2">Transcriptional GntR family regulator</fullName>
    </submittedName>
</protein>